<protein>
    <submittedName>
        <fullName evidence="1">Uncharacterized protein</fullName>
    </submittedName>
</protein>
<dbReference type="AlphaFoldDB" id="A0A3M9XV01"/>
<name>A0A3M9XV01_9HYPH</name>
<dbReference type="Proteomes" id="UP000268623">
    <property type="component" value="Unassembled WGS sequence"/>
</dbReference>
<proteinExistence type="predicted"/>
<comment type="caution">
    <text evidence="1">The sequence shown here is derived from an EMBL/GenBank/DDBJ whole genome shotgun (WGS) entry which is preliminary data.</text>
</comment>
<accession>A0A3M9XV01</accession>
<gene>
    <name evidence="1" type="ORF">D1O30_07025</name>
</gene>
<organism evidence="1 2">
    <name type="scientific">Methylocystis hirsuta</name>
    <dbReference type="NCBI Taxonomy" id="369798"/>
    <lineage>
        <taxon>Bacteria</taxon>
        <taxon>Pseudomonadati</taxon>
        <taxon>Pseudomonadota</taxon>
        <taxon>Alphaproteobacteria</taxon>
        <taxon>Hyphomicrobiales</taxon>
        <taxon>Methylocystaceae</taxon>
        <taxon>Methylocystis</taxon>
    </lineage>
</organism>
<evidence type="ECO:0000313" key="1">
    <source>
        <dbReference type="EMBL" id="RNJ51612.1"/>
    </source>
</evidence>
<dbReference type="EMBL" id="QWDD01000001">
    <property type="protein sequence ID" value="RNJ51612.1"/>
    <property type="molecule type" value="Genomic_DNA"/>
</dbReference>
<keyword evidence="2" id="KW-1185">Reference proteome</keyword>
<evidence type="ECO:0000313" key="2">
    <source>
        <dbReference type="Proteomes" id="UP000268623"/>
    </source>
</evidence>
<sequence>MARRSAVSGGDLQGLCEQARASVNQPKGWFEVF</sequence>
<reference evidence="1 2" key="1">
    <citation type="submission" date="2018-08" db="EMBL/GenBank/DDBJ databases">
        <title>Genome sequence of Methylocystis hirsuta CSC1, a methanotroph able to accumulate PHAs.</title>
        <authorList>
            <person name="Bordel S."/>
            <person name="Rodriguez E."/>
            <person name="Gancedo J."/>
            <person name="Munoz R."/>
        </authorList>
    </citation>
    <scope>NUCLEOTIDE SEQUENCE [LARGE SCALE GENOMIC DNA]</scope>
    <source>
        <strain evidence="1 2">CSC1</strain>
    </source>
</reference>